<evidence type="ECO:0000313" key="2">
    <source>
        <dbReference type="Proteomes" id="UP001597369"/>
    </source>
</evidence>
<dbReference type="RefSeq" id="WP_229962785.1">
    <property type="nucleotide sequence ID" value="NZ_JAJJWI010000033.1"/>
</dbReference>
<protein>
    <submittedName>
        <fullName evidence="1">Uncharacterized protein</fullName>
    </submittedName>
</protein>
<proteinExistence type="predicted"/>
<dbReference type="EMBL" id="JBHUHV010000016">
    <property type="protein sequence ID" value="MFD2066065.1"/>
    <property type="molecule type" value="Genomic_DNA"/>
</dbReference>
<reference evidence="2" key="1">
    <citation type="journal article" date="2019" name="Int. J. Syst. Evol. Microbiol.">
        <title>The Global Catalogue of Microorganisms (GCM) 10K type strain sequencing project: providing services to taxonomists for standard genome sequencing and annotation.</title>
        <authorList>
            <consortium name="The Broad Institute Genomics Platform"/>
            <consortium name="The Broad Institute Genome Sequencing Center for Infectious Disease"/>
            <person name="Wu L."/>
            <person name="Ma J."/>
        </authorList>
    </citation>
    <scope>NUCLEOTIDE SEQUENCE [LARGE SCALE GENOMIC DNA]</scope>
    <source>
        <strain evidence="2">JCM 16545</strain>
    </source>
</reference>
<organism evidence="1 2">
    <name type="scientific">Pontibacter silvestris</name>
    <dbReference type="NCBI Taxonomy" id="2305183"/>
    <lineage>
        <taxon>Bacteria</taxon>
        <taxon>Pseudomonadati</taxon>
        <taxon>Bacteroidota</taxon>
        <taxon>Cytophagia</taxon>
        <taxon>Cytophagales</taxon>
        <taxon>Hymenobacteraceae</taxon>
        <taxon>Pontibacter</taxon>
    </lineage>
</organism>
<sequence>MFHYEVISVMCEIDELGSMLSYCDEIVLVHSKEHGGLLQFYSEDYFRGELYIKCGSLLDTLSKAADARGNISNKNVNLLKQNFHELRGLAEA</sequence>
<keyword evidence="2" id="KW-1185">Reference proteome</keyword>
<comment type="caution">
    <text evidence="1">The sequence shown here is derived from an EMBL/GenBank/DDBJ whole genome shotgun (WGS) entry which is preliminary data.</text>
</comment>
<evidence type="ECO:0000313" key="1">
    <source>
        <dbReference type="EMBL" id="MFD2066065.1"/>
    </source>
</evidence>
<dbReference type="Proteomes" id="UP001597369">
    <property type="component" value="Unassembled WGS sequence"/>
</dbReference>
<name>A0ABW4WVR8_9BACT</name>
<accession>A0ABW4WVR8</accession>
<gene>
    <name evidence="1" type="ORF">ACFSKU_04170</name>
</gene>